<evidence type="ECO:0000259" key="1">
    <source>
        <dbReference type="Pfam" id="PF13474"/>
    </source>
</evidence>
<dbReference type="OrthoDB" id="9812295at2"/>
<proteinExistence type="predicted"/>
<organism evidence="2 3">
    <name type="scientific">Rhodococcus koreensis</name>
    <dbReference type="NCBI Taxonomy" id="99653"/>
    <lineage>
        <taxon>Bacteria</taxon>
        <taxon>Bacillati</taxon>
        <taxon>Actinomycetota</taxon>
        <taxon>Actinomycetes</taxon>
        <taxon>Mycobacteriales</taxon>
        <taxon>Nocardiaceae</taxon>
        <taxon>Rhodococcus</taxon>
    </lineage>
</organism>
<keyword evidence="3" id="KW-1185">Reference proteome</keyword>
<sequence>MSEESRNRFNRAEDVEAIFALQDHAQTAASGDDAMHVQAREVVMADLFSWNSPEGWYQGWEEQWANMNAQFEHTVPDLIADMQDMTYVSNGQIACLSMHVHATAESSGTNITFRELDTFRKTKGGKWLLTTSHVSFPVDRETGRGNDKHELPQRGAVEWSADPLPGPATTVEKAQRELRQWFESRIVAQTADEAVTHFAAGEDVVYFGPFTPGVCRGLDEVRTSLTELFAGVSRVDAEITDFIAHSDGELGSVLARVHLTVETTDGSTQTWSLRHSDCLRRNGDHWETLMEEMSFVVDVKSRAALTDLRAGALA</sequence>
<name>A0A1H4L1J3_9NOCA</name>
<dbReference type="Gene3D" id="3.10.450.50">
    <property type="match status" value="2"/>
</dbReference>
<dbReference type="InterPro" id="IPR032710">
    <property type="entry name" value="NTF2-like_dom_sf"/>
</dbReference>
<dbReference type="SUPFAM" id="SSF54427">
    <property type="entry name" value="NTF2-like"/>
    <property type="match status" value="2"/>
</dbReference>
<evidence type="ECO:0000313" key="3">
    <source>
        <dbReference type="Proteomes" id="UP000183561"/>
    </source>
</evidence>
<dbReference type="EMBL" id="FNSV01000005">
    <property type="protein sequence ID" value="SEB64659.1"/>
    <property type="molecule type" value="Genomic_DNA"/>
</dbReference>
<dbReference type="Pfam" id="PF13474">
    <property type="entry name" value="SnoaL_3"/>
    <property type="match status" value="1"/>
</dbReference>
<dbReference type="Proteomes" id="UP000183561">
    <property type="component" value="Unassembled WGS sequence"/>
</dbReference>
<dbReference type="RefSeq" id="WP_072946450.1">
    <property type="nucleotide sequence ID" value="NZ_FNSV01000005.1"/>
</dbReference>
<gene>
    <name evidence="2" type="ORF">SAMN04490239_1039</name>
</gene>
<reference evidence="3" key="1">
    <citation type="submission" date="2016-10" db="EMBL/GenBank/DDBJ databases">
        <authorList>
            <person name="Varghese N."/>
            <person name="Submissions S."/>
        </authorList>
    </citation>
    <scope>NUCLEOTIDE SEQUENCE [LARGE SCALE GENOMIC DNA]</scope>
    <source>
        <strain evidence="3">DSM 44498</strain>
    </source>
</reference>
<protein>
    <submittedName>
        <fullName evidence="2">SnoaL-like domain-containing protein</fullName>
    </submittedName>
</protein>
<dbReference type="AlphaFoldDB" id="A0A1H4L1J3"/>
<feature type="domain" description="SnoaL-like" evidence="1">
    <location>
        <begin position="188"/>
        <end position="297"/>
    </location>
</feature>
<dbReference type="InterPro" id="IPR037401">
    <property type="entry name" value="SnoaL-like"/>
</dbReference>
<evidence type="ECO:0000313" key="2">
    <source>
        <dbReference type="EMBL" id="SEB64659.1"/>
    </source>
</evidence>
<accession>A0A1H4L1J3</accession>